<dbReference type="KEGG" id="ftj:FTUN_5074"/>
<proteinExistence type="predicted"/>
<evidence type="ECO:0000256" key="1">
    <source>
        <dbReference type="SAM" id="MobiDB-lite"/>
    </source>
</evidence>
<accession>A0A6M5YVG9</accession>
<feature type="region of interest" description="Disordered" evidence="1">
    <location>
        <begin position="1"/>
        <end position="45"/>
    </location>
</feature>
<name>A0A6M5YVG9_9BACT</name>
<protein>
    <submittedName>
        <fullName evidence="2">Uncharacterized protein</fullName>
    </submittedName>
</protein>
<gene>
    <name evidence="2" type="ORF">FTUN_5074</name>
</gene>
<dbReference type="EMBL" id="CP053452">
    <property type="protein sequence ID" value="QJW97500.1"/>
    <property type="molecule type" value="Genomic_DNA"/>
</dbReference>
<evidence type="ECO:0000313" key="3">
    <source>
        <dbReference type="Proteomes" id="UP000503447"/>
    </source>
</evidence>
<sequence length="45" mass="4860">MRLSIHRRPTGANVTSGRVSGRRAAGSCRSPPAHTPTQTRNAHPR</sequence>
<dbReference type="AlphaFoldDB" id="A0A6M5YVG9"/>
<evidence type="ECO:0000313" key="2">
    <source>
        <dbReference type="EMBL" id="QJW97500.1"/>
    </source>
</evidence>
<reference evidence="3" key="1">
    <citation type="submission" date="2020-05" db="EMBL/GenBank/DDBJ databases">
        <title>Frigoriglobus tundricola gen. nov., sp. nov., a psychrotolerant cellulolytic planctomycete of the family Gemmataceae with two divergent copies of 16S rRNA gene.</title>
        <authorList>
            <person name="Kulichevskaya I.S."/>
            <person name="Ivanova A.A."/>
            <person name="Naumoff D.G."/>
            <person name="Beletsky A.V."/>
            <person name="Rijpstra W.I.C."/>
            <person name="Sinninghe Damste J.S."/>
            <person name="Mardanov A.V."/>
            <person name="Ravin N.V."/>
            <person name="Dedysh S.N."/>
        </authorList>
    </citation>
    <scope>NUCLEOTIDE SEQUENCE [LARGE SCALE GENOMIC DNA]</scope>
    <source>
        <strain evidence="3">PL17</strain>
    </source>
</reference>
<feature type="compositionally biased region" description="Polar residues" evidence="1">
    <location>
        <begin position="35"/>
        <end position="45"/>
    </location>
</feature>
<keyword evidence="3" id="KW-1185">Reference proteome</keyword>
<dbReference type="Proteomes" id="UP000503447">
    <property type="component" value="Chromosome"/>
</dbReference>
<organism evidence="2 3">
    <name type="scientific">Frigoriglobus tundricola</name>
    <dbReference type="NCBI Taxonomy" id="2774151"/>
    <lineage>
        <taxon>Bacteria</taxon>
        <taxon>Pseudomonadati</taxon>
        <taxon>Planctomycetota</taxon>
        <taxon>Planctomycetia</taxon>
        <taxon>Gemmatales</taxon>
        <taxon>Gemmataceae</taxon>
        <taxon>Frigoriglobus</taxon>
    </lineage>
</organism>